<dbReference type="PANTHER" id="PTHR43806">
    <property type="entry name" value="PEPTIDASE S8"/>
    <property type="match status" value="1"/>
</dbReference>
<evidence type="ECO:0000313" key="6">
    <source>
        <dbReference type="EMBL" id="APG03138.1"/>
    </source>
</evidence>
<dbReference type="InterPro" id="IPR000209">
    <property type="entry name" value="Peptidase_S8/S53_dom"/>
</dbReference>
<name>A0A0G9HAV2_9GAMM</name>
<dbReference type="Proteomes" id="UP000182987">
    <property type="component" value="Chromosome"/>
</dbReference>
<organism evidence="6 7">
    <name type="scientific">Luteibacter rhizovicinus DSM 16549</name>
    <dbReference type="NCBI Taxonomy" id="1440763"/>
    <lineage>
        <taxon>Bacteria</taxon>
        <taxon>Pseudomonadati</taxon>
        <taxon>Pseudomonadota</taxon>
        <taxon>Gammaproteobacteria</taxon>
        <taxon>Lysobacterales</taxon>
        <taxon>Rhodanobacteraceae</taxon>
        <taxon>Luteibacter</taxon>
    </lineage>
</organism>
<dbReference type="PROSITE" id="PS51892">
    <property type="entry name" value="SUBTILASE"/>
    <property type="match status" value="1"/>
</dbReference>
<protein>
    <submittedName>
        <fullName evidence="6">Serine protease</fullName>
    </submittedName>
</protein>
<dbReference type="PROSITE" id="PS51257">
    <property type="entry name" value="PROKAR_LIPOPROTEIN"/>
    <property type="match status" value="1"/>
</dbReference>
<dbReference type="Gene3D" id="3.40.50.200">
    <property type="entry name" value="Peptidase S8/S53 domain"/>
    <property type="match status" value="1"/>
</dbReference>
<comment type="similarity">
    <text evidence="1 5">Belongs to the peptidase S8 family.</text>
</comment>
<dbReference type="PROSITE" id="PS00137">
    <property type="entry name" value="SUBTILASE_HIS"/>
    <property type="match status" value="1"/>
</dbReference>
<sequence length="435" mass="45194">MKIGVIALFGLLATLTACAPARPLPSTDASTKATPGDSVERMDSQRDIVLAVANPLTPAATHAGSSLLGYMPSAHYGAGERAIAQLTDLKQRYGLQEVSGWPIKALDLYCVVLHPAPGVDRDELIAALQKDARVQLAQPLQDYSVYSTDTNTADDPHKYNDPYADLQRGFVETDAALAHNSSQGEGVRVAIVDTGVDMSHPDLSGHIGDTRNVVDNDTSAFDRDSHGTEVAGIIAAIGDNHQGMVGIAPKARLSVYKACWYPPEARGGARCNSFTLAKALAAVNDTDARIVNLSLGGPADPLLSKLLAKILSEGRIVITAMPPDRKLSGFPDGAPGVIVVRTSATDAAPPGVVSAPGNDILTTQPGGGYDFSSGSSMATAHVSGIVALMLSLAPGLDPASVHAILLRTSEQKKGMLEVNAAGAVAAVKKTSRTAR</sequence>
<accession>A0A0G9HAV2</accession>
<dbReference type="PROSITE" id="PS00136">
    <property type="entry name" value="SUBTILASE_ASP"/>
    <property type="match status" value="1"/>
</dbReference>
<keyword evidence="3 5" id="KW-0378">Hydrolase</keyword>
<dbReference type="InterPro" id="IPR015500">
    <property type="entry name" value="Peptidase_S8_subtilisin-rel"/>
</dbReference>
<dbReference type="InterPro" id="IPR022398">
    <property type="entry name" value="Peptidase_S8_His-AS"/>
</dbReference>
<keyword evidence="4 5" id="KW-0720">Serine protease</keyword>
<evidence type="ECO:0000256" key="1">
    <source>
        <dbReference type="ARBA" id="ARBA00011073"/>
    </source>
</evidence>
<evidence type="ECO:0000256" key="4">
    <source>
        <dbReference type="ARBA" id="ARBA00022825"/>
    </source>
</evidence>
<dbReference type="AlphaFoldDB" id="A0A0G9HAV2"/>
<dbReference type="GO" id="GO:0006508">
    <property type="term" value="P:proteolysis"/>
    <property type="evidence" value="ECO:0007669"/>
    <property type="project" value="UniProtKB-KW"/>
</dbReference>
<dbReference type="InterPro" id="IPR050131">
    <property type="entry name" value="Peptidase_S8_subtilisin-like"/>
</dbReference>
<proteinExistence type="inferred from homology"/>
<evidence type="ECO:0000313" key="7">
    <source>
        <dbReference type="Proteomes" id="UP000182987"/>
    </source>
</evidence>
<dbReference type="RefSeq" id="WP_046968142.1">
    <property type="nucleotide sequence ID" value="NZ_CP017480.1"/>
</dbReference>
<evidence type="ECO:0000256" key="5">
    <source>
        <dbReference type="PROSITE-ProRule" id="PRU01240"/>
    </source>
</evidence>
<dbReference type="PRINTS" id="PR00723">
    <property type="entry name" value="SUBTILISIN"/>
</dbReference>
<dbReference type="STRING" id="1440763.BJI69_03950"/>
<keyword evidence="2 5" id="KW-0645">Protease</keyword>
<feature type="active site" description="Charge relay system" evidence="5">
    <location>
        <position position="193"/>
    </location>
</feature>
<dbReference type="GO" id="GO:0004252">
    <property type="term" value="F:serine-type endopeptidase activity"/>
    <property type="evidence" value="ECO:0007669"/>
    <property type="project" value="UniProtKB-UniRule"/>
</dbReference>
<dbReference type="EMBL" id="CP017480">
    <property type="protein sequence ID" value="APG03138.1"/>
    <property type="molecule type" value="Genomic_DNA"/>
</dbReference>
<evidence type="ECO:0000256" key="2">
    <source>
        <dbReference type="ARBA" id="ARBA00022670"/>
    </source>
</evidence>
<evidence type="ECO:0000256" key="3">
    <source>
        <dbReference type="ARBA" id="ARBA00022801"/>
    </source>
</evidence>
<dbReference type="InterPro" id="IPR023827">
    <property type="entry name" value="Peptidase_S8_Asp-AS"/>
</dbReference>
<feature type="active site" description="Charge relay system" evidence="5">
    <location>
        <position position="376"/>
    </location>
</feature>
<dbReference type="KEGG" id="lrz:BJI69_03950"/>
<reference evidence="7" key="1">
    <citation type="submission" date="2016-09" db="EMBL/GenBank/DDBJ databases">
        <authorList>
            <person name="Lysoe E."/>
        </authorList>
    </citation>
    <scope>NUCLEOTIDE SEQUENCE [LARGE SCALE GENOMIC DNA]</scope>
    <source>
        <strain evidence="7">LJ96T</strain>
    </source>
</reference>
<dbReference type="SUPFAM" id="SSF52743">
    <property type="entry name" value="Subtilisin-like"/>
    <property type="match status" value="1"/>
</dbReference>
<dbReference type="Pfam" id="PF00082">
    <property type="entry name" value="Peptidase_S8"/>
    <property type="match status" value="1"/>
</dbReference>
<gene>
    <name evidence="6" type="ORF">BJI69_03950</name>
</gene>
<dbReference type="PANTHER" id="PTHR43806:SF11">
    <property type="entry name" value="CEREVISIN-RELATED"/>
    <property type="match status" value="1"/>
</dbReference>
<dbReference type="OrthoDB" id="9790784at2"/>
<keyword evidence="7" id="KW-1185">Reference proteome</keyword>
<dbReference type="InterPro" id="IPR036852">
    <property type="entry name" value="Peptidase_S8/S53_dom_sf"/>
</dbReference>
<feature type="active site" description="Charge relay system" evidence="5">
    <location>
        <position position="226"/>
    </location>
</feature>
<dbReference type="PATRIC" id="fig|1440763.5.peg.2433"/>